<dbReference type="EMBL" id="OW240922">
    <property type="protein sequence ID" value="CAH2321823.1"/>
    <property type="molecule type" value="Genomic_DNA"/>
</dbReference>
<reference evidence="3" key="1">
    <citation type="submission" date="2022-03" db="EMBL/GenBank/DDBJ databases">
        <authorList>
            <person name="Alioto T."/>
            <person name="Alioto T."/>
            <person name="Gomez Garrido J."/>
        </authorList>
    </citation>
    <scope>NUCLEOTIDE SEQUENCE</scope>
</reference>
<evidence type="ECO:0000256" key="2">
    <source>
        <dbReference type="ARBA" id="ARBA00022737"/>
    </source>
</evidence>
<evidence type="ECO:0000313" key="4">
    <source>
        <dbReference type="Proteomes" id="UP001295444"/>
    </source>
</evidence>
<dbReference type="SUPFAM" id="SSF52058">
    <property type="entry name" value="L domain-like"/>
    <property type="match status" value="1"/>
</dbReference>
<dbReference type="Proteomes" id="UP001295444">
    <property type="component" value="Chromosome 11"/>
</dbReference>
<name>A0AAD1WQG1_PELCU</name>
<keyword evidence="2" id="KW-0677">Repeat</keyword>
<organism evidence="3 4">
    <name type="scientific">Pelobates cultripes</name>
    <name type="common">Western spadefoot toad</name>
    <dbReference type="NCBI Taxonomy" id="61616"/>
    <lineage>
        <taxon>Eukaryota</taxon>
        <taxon>Metazoa</taxon>
        <taxon>Chordata</taxon>
        <taxon>Craniata</taxon>
        <taxon>Vertebrata</taxon>
        <taxon>Euteleostomi</taxon>
        <taxon>Amphibia</taxon>
        <taxon>Batrachia</taxon>
        <taxon>Anura</taxon>
        <taxon>Pelobatoidea</taxon>
        <taxon>Pelobatidae</taxon>
        <taxon>Pelobates</taxon>
    </lineage>
</organism>
<evidence type="ECO:0000313" key="3">
    <source>
        <dbReference type="EMBL" id="CAH2321823.1"/>
    </source>
</evidence>
<dbReference type="InterPro" id="IPR032675">
    <property type="entry name" value="LRR_dom_sf"/>
</dbReference>
<gene>
    <name evidence="3" type="ORF">PECUL_23A028658</name>
</gene>
<dbReference type="GO" id="GO:0005737">
    <property type="term" value="C:cytoplasm"/>
    <property type="evidence" value="ECO:0007669"/>
    <property type="project" value="TreeGrafter"/>
</dbReference>
<sequence>MSIYFIDSKLPSRIVIKENSRPAVAADLTFCPPSIMADDSTLDPHATNGLSLEEQELRVKAKKMAEAVARVARKVNEVVEKREKHLDLSQCALTSFPVGLYVVMVDVTQDIQSITLANNEIKTMTSKFFSIFTQLVELNLEGNVLQNLPDNISSLTFLTSINLSKNKFQEFPNKLLDVSTIECINLEDNEIKDIPVEKLCSMSSLKTVNLKGNPVNKDLLDISKFKFDLII</sequence>
<keyword evidence="1" id="KW-0433">Leucine-rich repeat</keyword>
<dbReference type="InterPro" id="IPR050216">
    <property type="entry name" value="LRR_domain-containing"/>
</dbReference>
<protein>
    <recommendedName>
        <fullName evidence="5">Leucine-rich repeat-containing protein 20</fullName>
    </recommendedName>
</protein>
<dbReference type="PANTHER" id="PTHR48051:SF1">
    <property type="entry name" value="RAS SUPPRESSOR PROTEIN 1"/>
    <property type="match status" value="1"/>
</dbReference>
<dbReference type="Gene3D" id="3.80.10.10">
    <property type="entry name" value="Ribonuclease Inhibitor"/>
    <property type="match status" value="1"/>
</dbReference>
<dbReference type="PANTHER" id="PTHR48051">
    <property type="match status" value="1"/>
</dbReference>
<accession>A0AAD1WQG1</accession>
<evidence type="ECO:0000256" key="1">
    <source>
        <dbReference type="ARBA" id="ARBA00022614"/>
    </source>
</evidence>
<keyword evidence="4" id="KW-1185">Reference proteome</keyword>
<proteinExistence type="predicted"/>
<evidence type="ECO:0008006" key="5">
    <source>
        <dbReference type="Google" id="ProtNLM"/>
    </source>
</evidence>
<dbReference type="AlphaFoldDB" id="A0AAD1WQG1"/>